<dbReference type="OrthoDB" id="9807042at2"/>
<dbReference type="HOGENOM" id="CLU_030555_3_1_6"/>
<evidence type="ECO:0000313" key="14">
    <source>
        <dbReference type="EMBL" id="ACT07732.1"/>
    </source>
</evidence>
<dbReference type="GO" id="GO:0009055">
    <property type="term" value="F:electron transfer activity"/>
    <property type="evidence" value="ECO:0007669"/>
    <property type="project" value="UniProtKB-UniRule"/>
</dbReference>
<sequence>MFDVVELSRLQFALTAMYHFLFVPLTLGMAFLLAIMETVYVLSGKQIYKDMTKFWGKLFAINFALGVSTGLTMEFQFGTNWSYYSHYVGDIFGAPLAIEGLMAFFLESTFVGLFFFGWDRLGKVQHMAVTWLVALGSNLSALWILVANGWMQNPIASDFNFETMRMEMVSFADLVLNPVAQVKFVHTVAAGYCTGAMFILGISSYYLLKGRDIAFAKRSFAIAASFGMASVLSVIVLGDESGYEMGDVQKTKLAAIEAEWETQPAPAAFTLFGIPNQETMENKYSIQIPYMLGLIATRSTDKTVTGLKELMEQHEVRIRNGMKAYHLLQQLRSGNTDPAVRNEFIKNKQDLGYGLLLKRYTPNVADASEAQIKQAVKDSIPRVAPLYFSFRIMVACGVLMLLIIGLSFWMVLRNKIGQKRWLHRIALYGIPLPWIAVEAGWFVAEYGRQPWAIGEVLPTAVANSSLTAGDILFSMGLICGLYTLFLVAETYLMFKYARLGPSSLKTGAYHFEQPIAAQEVR</sequence>
<dbReference type="GeneID" id="45080960"/>
<evidence type="ECO:0000256" key="12">
    <source>
        <dbReference type="ARBA" id="ARBA00023136"/>
    </source>
</evidence>
<comment type="similarity">
    <text evidence="2 13">Belongs to the cytochrome ubiquinol oxidase subunit 1 family.</text>
</comment>
<accession>C6CPT0</accession>
<dbReference type="NCBIfam" id="NF011677">
    <property type="entry name" value="PRK15097.1"/>
    <property type="match status" value="1"/>
</dbReference>
<evidence type="ECO:0000256" key="8">
    <source>
        <dbReference type="ARBA" id="ARBA00022723"/>
    </source>
</evidence>
<dbReference type="RefSeq" id="WP_012770585.1">
    <property type="nucleotide sequence ID" value="NC_012912.1"/>
</dbReference>
<evidence type="ECO:0000313" key="15">
    <source>
        <dbReference type="Proteomes" id="UP000002735"/>
    </source>
</evidence>
<gene>
    <name evidence="14" type="ordered locus">Dd1591_2910</name>
</gene>
<feature type="transmembrane region" description="Helical" evidence="13">
    <location>
        <begin position="20"/>
        <end position="42"/>
    </location>
</feature>
<dbReference type="GO" id="GO:0020037">
    <property type="term" value="F:heme binding"/>
    <property type="evidence" value="ECO:0007669"/>
    <property type="project" value="TreeGrafter"/>
</dbReference>
<evidence type="ECO:0000256" key="11">
    <source>
        <dbReference type="ARBA" id="ARBA00023004"/>
    </source>
</evidence>
<keyword evidence="3 13" id="KW-0813">Transport</keyword>
<keyword evidence="7 13" id="KW-0812">Transmembrane</keyword>
<keyword evidence="8 13" id="KW-0479">Metal-binding</keyword>
<keyword evidence="12 13" id="KW-0472">Membrane</keyword>
<dbReference type="eggNOG" id="COG1271">
    <property type="taxonomic scope" value="Bacteria"/>
</dbReference>
<keyword evidence="9 13" id="KW-0249">Electron transport</keyword>
<feature type="transmembrane region" description="Helical" evidence="13">
    <location>
        <begin position="220"/>
        <end position="238"/>
    </location>
</feature>
<feature type="transmembrane region" description="Helical" evidence="13">
    <location>
        <begin position="471"/>
        <end position="494"/>
    </location>
</feature>
<dbReference type="PANTHER" id="PTHR30365">
    <property type="entry name" value="CYTOCHROME D UBIQUINOL OXIDASE"/>
    <property type="match status" value="1"/>
</dbReference>
<evidence type="ECO:0000256" key="7">
    <source>
        <dbReference type="ARBA" id="ARBA00022692"/>
    </source>
</evidence>
<dbReference type="PANTHER" id="PTHR30365:SF0">
    <property type="entry name" value="CYTOCHROME BD-I UBIQUINOL OXIDASE SUBUNIT 1"/>
    <property type="match status" value="1"/>
</dbReference>
<proteinExistence type="inferred from homology"/>
<evidence type="ECO:0000256" key="1">
    <source>
        <dbReference type="ARBA" id="ARBA00004429"/>
    </source>
</evidence>
<dbReference type="EMBL" id="CP001655">
    <property type="protein sequence ID" value="ACT07732.1"/>
    <property type="molecule type" value="Genomic_DNA"/>
</dbReference>
<evidence type="ECO:0000256" key="10">
    <source>
        <dbReference type="ARBA" id="ARBA00022989"/>
    </source>
</evidence>
<dbReference type="GO" id="GO:0016682">
    <property type="term" value="F:oxidoreductase activity, acting on diphenols and related substances as donors, oxygen as acceptor"/>
    <property type="evidence" value="ECO:0007669"/>
    <property type="project" value="TreeGrafter"/>
</dbReference>
<dbReference type="STRING" id="561229.Dd1591_2910"/>
<evidence type="ECO:0000256" key="6">
    <source>
        <dbReference type="ARBA" id="ARBA00022617"/>
    </source>
</evidence>
<dbReference type="Proteomes" id="UP000002735">
    <property type="component" value="Chromosome"/>
</dbReference>
<keyword evidence="6 13" id="KW-0349">Heme</keyword>
<feature type="transmembrane region" description="Helical" evidence="13">
    <location>
        <begin position="54"/>
        <end position="71"/>
    </location>
</feature>
<keyword evidence="5" id="KW-0997">Cell inner membrane</keyword>
<dbReference type="KEGG" id="dze:Dd1591_2910"/>
<evidence type="ECO:0000256" key="3">
    <source>
        <dbReference type="ARBA" id="ARBA00022448"/>
    </source>
</evidence>
<dbReference type="AlphaFoldDB" id="C6CPT0"/>
<keyword evidence="11 13" id="KW-0408">Iron</keyword>
<dbReference type="GO" id="GO:0070069">
    <property type="term" value="C:cytochrome complex"/>
    <property type="evidence" value="ECO:0007669"/>
    <property type="project" value="UniProtKB-UniRule"/>
</dbReference>
<keyword evidence="10 13" id="KW-1133">Transmembrane helix</keyword>
<keyword evidence="4 13" id="KW-1003">Cell membrane</keyword>
<dbReference type="GO" id="GO:0019646">
    <property type="term" value="P:aerobic electron transport chain"/>
    <property type="evidence" value="ECO:0007669"/>
    <property type="project" value="InterPro"/>
</dbReference>
<reference evidence="14 15" key="1">
    <citation type="submission" date="2009-06" db="EMBL/GenBank/DDBJ databases">
        <title>Complete sequence of Dickeya zeae Ech1591.</title>
        <authorList>
            <consortium name="US DOE Joint Genome Institute"/>
            <person name="Lucas S."/>
            <person name="Copeland A."/>
            <person name="Lapidus A."/>
            <person name="Glavina del Rio T."/>
            <person name="Tice H."/>
            <person name="Bruce D."/>
            <person name="Goodwin L."/>
            <person name="Pitluck S."/>
            <person name="Chertkov O."/>
            <person name="Brettin T."/>
            <person name="Detter J.C."/>
            <person name="Han C."/>
            <person name="Larimer F."/>
            <person name="Land M."/>
            <person name="Hauser L."/>
            <person name="Kyrpides N."/>
            <person name="Ovchinnikova G."/>
            <person name="Balakrishnan V."/>
            <person name="Glasner J."/>
            <person name="Perna N.T."/>
        </authorList>
    </citation>
    <scope>NUCLEOTIDE SEQUENCE [LARGE SCALE GENOMIC DNA]</scope>
    <source>
        <strain evidence="14 15">Ech1591</strain>
    </source>
</reference>
<evidence type="ECO:0000256" key="2">
    <source>
        <dbReference type="ARBA" id="ARBA00009819"/>
    </source>
</evidence>
<feature type="transmembrane region" description="Helical" evidence="13">
    <location>
        <begin position="388"/>
        <end position="412"/>
    </location>
</feature>
<dbReference type="PIRSF" id="PIRSF006446">
    <property type="entry name" value="Cyt_quinol_oxidase_1"/>
    <property type="match status" value="1"/>
</dbReference>
<organism evidence="14 15">
    <name type="scientific">Dickeya chrysanthemi (strain Ech1591)</name>
    <name type="common">Dickeya zeae (strain Ech1591)</name>
    <dbReference type="NCBI Taxonomy" id="561229"/>
    <lineage>
        <taxon>Bacteria</taxon>
        <taxon>Pseudomonadati</taxon>
        <taxon>Pseudomonadota</taxon>
        <taxon>Gammaproteobacteria</taxon>
        <taxon>Enterobacterales</taxon>
        <taxon>Pectobacteriaceae</taxon>
        <taxon>Dickeya</taxon>
    </lineage>
</organism>
<dbReference type="GO" id="GO:0046872">
    <property type="term" value="F:metal ion binding"/>
    <property type="evidence" value="ECO:0007669"/>
    <property type="project" value="UniProtKB-UniRule"/>
</dbReference>
<name>C6CPT0_DICC1</name>
<evidence type="ECO:0000256" key="4">
    <source>
        <dbReference type="ARBA" id="ARBA00022475"/>
    </source>
</evidence>
<evidence type="ECO:0000256" key="9">
    <source>
        <dbReference type="ARBA" id="ARBA00022982"/>
    </source>
</evidence>
<dbReference type="GO" id="GO:0005886">
    <property type="term" value="C:plasma membrane"/>
    <property type="evidence" value="ECO:0007669"/>
    <property type="project" value="UniProtKB-SubCell"/>
</dbReference>
<evidence type="ECO:0000256" key="5">
    <source>
        <dbReference type="ARBA" id="ARBA00022519"/>
    </source>
</evidence>
<dbReference type="InterPro" id="IPR002585">
    <property type="entry name" value="Cyt-d_ubiquinol_oxidase_su_1"/>
</dbReference>
<feature type="transmembrane region" description="Helical" evidence="13">
    <location>
        <begin position="91"/>
        <end position="116"/>
    </location>
</feature>
<protein>
    <submittedName>
        <fullName evidence="14">Cytochrome bd ubiquinol oxidase subunit I</fullName>
    </submittedName>
</protein>
<feature type="transmembrane region" description="Helical" evidence="13">
    <location>
        <begin position="424"/>
        <end position="444"/>
    </location>
</feature>
<comment type="subcellular location">
    <subcellularLocation>
        <location evidence="1">Cell inner membrane</location>
        <topology evidence="1">Multi-pass membrane protein</topology>
    </subcellularLocation>
</comment>
<dbReference type="Pfam" id="PF01654">
    <property type="entry name" value="Cyt_bd_oxida_I"/>
    <property type="match status" value="1"/>
</dbReference>
<feature type="transmembrane region" description="Helical" evidence="13">
    <location>
        <begin position="184"/>
        <end position="208"/>
    </location>
</feature>
<feature type="transmembrane region" description="Helical" evidence="13">
    <location>
        <begin position="128"/>
        <end position="151"/>
    </location>
</feature>
<evidence type="ECO:0000256" key="13">
    <source>
        <dbReference type="PIRNR" id="PIRNR006446"/>
    </source>
</evidence>